<gene>
    <name evidence="1" type="primary">OJ1343_B12.116</name>
</gene>
<dbReference type="EMBL" id="AP003824">
    <property type="protein sequence ID" value="BAC19961.1"/>
    <property type="molecule type" value="Genomic_DNA"/>
</dbReference>
<reference evidence="2" key="1">
    <citation type="journal article" date="2005" name="Nature">
        <title>The map-based sequence of the rice genome.</title>
        <authorList>
            <consortium name="International rice genome sequencing project (IRGSP)"/>
            <person name="Matsumoto T."/>
            <person name="Wu J."/>
            <person name="Kanamori H."/>
            <person name="Katayose Y."/>
            <person name="Fujisawa M."/>
            <person name="Namiki N."/>
            <person name="Mizuno H."/>
            <person name="Yamamoto K."/>
            <person name="Antonio B.A."/>
            <person name="Baba T."/>
            <person name="Sakata K."/>
            <person name="Nagamura Y."/>
            <person name="Aoki H."/>
            <person name="Arikawa K."/>
            <person name="Arita K."/>
            <person name="Bito T."/>
            <person name="Chiden Y."/>
            <person name="Fujitsuka N."/>
            <person name="Fukunaka R."/>
            <person name="Hamada M."/>
            <person name="Harada C."/>
            <person name="Hayashi A."/>
            <person name="Hijishita S."/>
            <person name="Honda M."/>
            <person name="Hosokawa S."/>
            <person name="Ichikawa Y."/>
            <person name="Idonuma A."/>
            <person name="Iijima M."/>
            <person name="Ikeda M."/>
            <person name="Ikeno M."/>
            <person name="Ito K."/>
            <person name="Ito S."/>
            <person name="Ito T."/>
            <person name="Ito Y."/>
            <person name="Ito Y."/>
            <person name="Iwabuchi A."/>
            <person name="Kamiya K."/>
            <person name="Karasawa W."/>
            <person name="Kurita K."/>
            <person name="Katagiri S."/>
            <person name="Kikuta A."/>
            <person name="Kobayashi H."/>
            <person name="Kobayashi N."/>
            <person name="Machita K."/>
            <person name="Maehara T."/>
            <person name="Masukawa M."/>
            <person name="Mizubayashi T."/>
            <person name="Mukai Y."/>
            <person name="Nagasaki H."/>
            <person name="Nagata Y."/>
            <person name="Naito S."/>
            <person name="Nakashima M."/>
            <person name="Nakama Y."/>
            <person name="Nakamichi Y."/>
            <person name="Nakamura M."/>
            <person name="Meguro A."/>
            <person name="Negishi M."/>
            <person name="Ohta I."/>
            <person name="Ohta T."/>
            <person name="Okamoto M."/>
            <person name="Ono N."/>
            <person name="Saji S."/>
            <person name="Sakaguchi M."/>
            <person name="Sakai K."/>
            <person name="Shibata M."/>
            <person name="Shimokawa T."/>
            <person name="Song J."/>
            <person name="Takazaki Y."/>
            <person name="Terasawa K."/>
            <person name="Tsugane M."/>
            <person name="Tsuji K."/>
            <person name="Ueda S."/>
            <person name="Waki K."/>
            <person name="Yamagata H."/>
            <person name="Yamamoto M."/>
            <person name="Yamamoto S."/>
            <person name="Yamane H."/>
            <person name="Yoshiki S."/>
            <person name="Yoshihara R."/>
            <person name="Yukawa K."/>
            <person name="Zhong H."/>
            <person name="Yano M."/>
            <person name="Yuan Q."/>
            <person name="Ouyang S."/>
            <person name="Liu J."/>
            <person name="Jones K.M."/>
            <person name="Gansberger K."/>
            <person name="Moffat K."/>
            <person name="Hill J."/>
            <person name="Bera J."/>
            <person name="Fadrosh D."/>
            <person name="Jin S."/>
            <person name="Johri S."/>
            <person name="Kim M."/>
            <person name="Overton L."/>
            <person name="Reardon M."/>
            <person name="Tsitrin T."/>
            <person name="Vuong H."/>
            <person name="Weaver B."/>
            <person name="Ciecko A."/>
            <person name="Tallon L."/>
            <person name="Jackson J."/>
            <person name="Pai G."/>
            <person name="Aken S.V."/>
            <person name="Utterback T."/>
            <person name="Reidmuller S."/>
            <person name="Feldblyum T."/>
            <person name="Hsiao J."/>
            <person name="Zismann V."/>
            <person name="Iobst S."/>
            <person name="de Vazeille A.R."/>
            <person name="Buell C.R."/>
            <person name="Ying K."/>
            <person name="Li Y."/>
            <person name="Lu T."/>
            <person name="Huang Y."/>
            <person name="Zhao Q."/>
            <person name="Feng Q."/>
            <person name="Zhang L."/>
            <person name="Zhu J."/>
            <person name="Weng Q."/>
            <person name="Mu J."/>
            <person name="Lu Y."/>
            <person name="Fan D."/>
            <person name="Liu Y."/>
            <person name="Guan J."/>
            <person name="Zhang Y."/>
            <person name="Yu S."/>
            <person name="Liu X."/>
            <person name="Zhang Y."/>
            <person name="Hong G."/>
            <person name="Han B."/>
            <person name="Choisne N."/>
            <person name="Demange N."/>
            <person name="Orjeda G."/>
            <person name="Samain S."/>
            <person name="Cattolico L."/>
            <person name="Pelletier E."/>
            <person name="Couloux A."/>
            <person name="Segurens B."/>
            <person name="Wincker P."/>
            <person name="D'Hont A."/>
            <person name="Scarpelli C."/>
            <person name="Weissenbach J."/>
            <person name="Salanoubat M."/>
            <person name="Quetier F."/>
            <person name="Yu Y."/>
            <person name="Kim H.R."/>
            <person name="Rambo T."/>
            <person name="Currie J."/>
            <person name="Collura K."/>
            <person name="Luo M."/>
            <person name="Yang T."/>
            <person name="Ammiraju J.S.S."/>
            <person name="Engler F."/>
            <person name="Soderlund C."/>
            <person name="Wing R.A."/>
            <person name="Palmer L.E."/>
            <person name="de la Bastide M."/>
            <person name="Spiegel L."/>
            <person name="Nascimento L."/>
            <person name="Zutavern T."/>
            <person name="O'Shaughnessy A."/>
            <person name="Dike S."/>
            <person name="Dedhia N."/>
            <person name="Preston R."/>
            <person name="Balija V."/>
            <person name="McCombie W.R."/>
            <person name="Chow T."/>
            <person name="Chen H."/>
            <person name="Chung M."/>
            <person name="Chen C."/>
            <person name="Shaw J."/>
            <person name="Wu H."/>
            <person name="Hsiao K."/>
            <person name="Chao Y."/>
            <person name="Chu M."/>
            <person name="Cheng C."/>
            <person name="Hour A."/>
            <person name="Lee P."/>
            <person name="Lin S."/>
            <person name="Lin Y."/>
            <person name="Liou J."/>
            <person name="Liu S."/>
            <person name="Hsing Y."/>
            <person name="Raghuvanshi S."/>
            <person name="Mohanty A."/>
            <person name="Bharti A.K."/>
            <person name="Gaur A."/>
            <person name="Gupta V."/>
            <person name="Kumar D."/>
            <person name="Ravi V."/>
            <person name="Vij S."/>
            <person name="Kapur A."/>
            <person name="Khurana P."/>
            <person name="Khurana P."/>
            <person name="Khurana J.P."/>
            <person name="Tyagi A.K."/>
            <person name="Gaikwad K."/>
            <person name="Singh A."/>
            <person name="Dalal V."/>
            <person name="Srivastava S."/>
            <person name="Dixit A."/>
            <person name="Pal A.K."/>
            <person name="Ghazi I.A."/>
            <person name="Yadav M."/>
            <person name="Pandit A."/>
            <person name="Bhargava A."/>
            <person name="Sureshbabu K."/>
            <person name="Batra K."/>
            <person name="Sharma T.R."/>
            <person name="Mohapatra T."/>
            <person name="Singh N.K."/>
            <person name="Messing J."/>
            <person name="Nelson A.B."/>
            <person name="Fuks G."/>
            <person name="Kavchok S."/>
            <person name="Keizer G."/>
            <person name="Linton E."/>
            <person name="Llaca V."/>
            <person name="Song R."/>
            <person name="Tanyolac B."/>
            <person name="Young S."/>
            <person name="Ho-Il K."/>
            <person name="Hahn J.H."/>
            <person name="Sangsakoo G."/>
            <person name="Vanavichit A."/>
            <person name="de Mattos Luiz.A.T."/>
            <person name="Zimmer P.D."/>
            <person name="Malone G."/>
            <person name="Dellagostin O."/>
            <person name="de Oliveira A.C."/>
            <person name="Bevan M."/>
            <person name="Bancroft I."/>
            <person name="Minx P."/>
            <person name="Cordum H."/>
            <person name="Wilson R."/>
            <person name="Cheng Z."/>
            <person name="Jin W."/>
            <person name="Jiang J."/>
            <person name="Leong S.A."/>
            <person name="Iwama H."/>
            <person name="Gojobori T."/>
            <person name="Itoh T."/>
            <person name="Niimura Y."/>
            <person name="Fujii Y."/>
            <person name="Habara T."/>
            <person name="Sakai H."/>
            <person name="Sato Y."/>
            <person name="Wilson G."/>
            <person name="Kumar K."/>
            <person name="McCouch S."/>
            <person name="Juretic N."/>
            <person name="Hoen D."/>
            <person name="Wright S."/>
            <person name="Bruskiewich R."/>
            <person name="Bureau T."/>
            <person name="Miyao A."/>
            <person name="Hirochika H."/>
            <person name="Nishikawa T."/>
            <person name="Kadowaki K."/>
            <person name="Sugiura M."/>
            <person name="Burr B."/>
            <person name="Sasaki T."/>
        </authorList>
    </citation>
    <scope>NUCLEOTIDE SEQUENCE [LARGE SCALE GENOMIC DNA]</scope>
    <source>
        <strain evidence="2">cv. Nipponbare</strain>
    </source>
</reference>
<dbReference type="Proteomes" id="UP000000763">
    <property type="component" value="Chromosome 7"/>
</dbReference>
<dbReference type="AlphaFoldDB" id="Q8H5D6"/>
<organism evidence="1 2">
    <name type="scientific">Oryza sativa subsp. japonica</name>
    <name type="common">Rice</name>
    <dbReference type="NCBI Taxonomy" id="39947"/>
    <lineage>
        <taxon>Eukaryota</taxon>
        <taxon>Viridiplantae</taxon>
        <taxon>Streptophyta</taxon>
        <taxon>Embryophyta</taxon>
        <taxon>Tracheophyta</taxon>
        <taxon>Spermatophyta</taxon>
        <taxon>Magnoliopsida</taxon>
        <taxon>Liliopsida</taxon>
        <taxon>Poales</taxon>
        <taxon>Poaceae</taxon>
        <taxon>BOP clade</taxon>
        <taxon>Oryzoideae</taxon>
        <taxon>Oryzeae</taxon>
        <taxon>Oryzinae</taxon>
        <taxon>Oryza</taxon>
        <taxon>Oryza sativa</taxon>
    </lineage>
</organism>
<accession>Q8H5D6</accession>
<protein>
    <submittedName>
        <fullName evidence="1">Uncharacterized protein</fullName>
    </submittedName>
</protein>
<proteinExistence type="predicted"/>
<sequence>MALRHLPGKLRLTAAAAWFLVALDFSPAPPRVWFLLLDLSALVRGAAGSMTMGNRGFFTVEGSR</sequence>
<name>Q8H5D6_ORYSJ</name>
<reference evidence="2" key="2">
    <citation type="journal article" date="2008" name="Nucleic Acids Res.">
        <title>The rice annotation project database (RAP-DB): 2008 update.</title>
        <authorList>
            <consortium name="The rice annotation project (RAP)"/>
        </authorList>
    </citation>
    <scope>GENOME REANNOTATION</scope>
    <source>
        <strain evidence="2">cv. Nipponbare</strain>
    </source>
</reference>
<evidence type="ECO:0000313" key="2">
    <source>
        <dbReference type="Proteomes" id="UP000000763"/>
    </source>
</evidence>
<evidence type="ECO:0000313" key="1">
    <source>
        <dbReference type="EMBL" id="BAC19961.1"/>
    </source>
</evidence>